<dbReference type="Pfam" id="PF08670">
    <property type="entry name" value="MEKHLA"/>
    <property type="match status" value="1"/>
</dbReference>
<organism evidence="2 3">
    <name type="scientific">Paraburkholderia terricola</name>
    <dbReference type="NCBI Taxonomy" id="169427"/>
    <lineage>
        <taxon>Bacteria</taxon>
        <taxon>Pseudomonadati</taxon>
        <taxon>Pseudomonadota</taxon>
        <taxon>Betaproteobacteria</taxon>
        <taxon>Burkholderiales</taxon>
        <taxon>Burkholderiaceae</taxon>
        <taxon>Paraburkholderia</taxon>
    </lineage>
</organism>
<dbReference type="EMBL" id="FRAB01000011">
    <property type="protein sequence ID" value="SHK00113.1"/>
    <property type="molecule type" value="Genomic_DNA"/>
</dbReference>
<reference evidence="2 3" key="1">
    <citation type="submission" date="2016-11" db="EMBL/GenBank/DDBJ databases">
        <authorList>
            <person name="Jaros S."/>
            <person name="Januszkiewicz K."/>
            <person name="Wedrychowicz H."/>
        </authorList>
    </citation>
    <scope>NUCLEOTIDE SEQUENCE [LARGE SCALE GENOMIC DNA]</scope>
    <source>
        <strain evidence="2 3">LMG 20594</strain>
    </source>
</reference>
<evidence type="ECO:0000313" key="2">
    <source>
        <dbReference type="EMBL" id="SHK00113.1"/>
    </source>
</evidence>
<name>A0A1M6NWQ7_9BURK</name>
<dbReference type="InterPro" id="IPR013978">
    <property type="entry name" value="MEKHLA"/>
</dbReference>
<dbReference type="Proteomes" id="UP000184395">
    <property type="component" value="Unassembled WGS sequence"/>
</dbReference>
<dbReference type="SUPFAM" id="SSF55785">
    <property type="entry name" value="PYP-like sensor domain (PAS domain)"/>
    <property type="match status" value="1"/>
</dbReference>
<dbReference type="AlphaFoldDB" id="A0A1M6NWQ7"/>
<sequence>MTATQRTTNMNLQTDREFFNLLSHSYARLLGKPLVPAQVPIEDAARWLYESASFGVLAHNTEADPVFVYGNLTAQRLFEYDWDELTALPSRLSAEAPDRDERQAFLEQVQRDGFVAAYRGMRVTRSGKRFWIENAVVWQLRDETGAHRGQAALIPATSTV</sequence>
<proteinExistence type="predicted"/>
<dbReference type="STRING" id="169427.SAMN05192548_101189"/>
<gene>
    <name evidence="2" type="ORF">SAMN05192548_101189</name>
</gene>
<dbReference type="Gene3D" id="3.30.450.20">
    <property type="entry name" value="PAS domain"/>
    <property type="match status" value="1"/>
</dbReference>
<dbReference type="InterPro" id="IPR035965">
    <property type="entry name" value="PAS-like_dom_sf"/>
</dbReference>
<protein>
    <submittedName>
        <fullName evidence="2">MEKHLA domain-containing protein</fullName>
    </submittedName>
</protein>
<evidence type="ECO:0000313" key="3">
    <source>
        <dbReference type="Proteomes" id="UP000184395"/>
    </source>
</evidence>
<evidence type="ECO:0000259" key="1">
    <source>
        <dbReference type="Pfam" id="PF08670"/>
    </source>
</evidence>
<accession>A0A1M6NWQ7</accession>
<feature type="domain" description="MEKHLA" evidence="1">
    <location>
        <begin position="17"/>
        <end position="155"/>
    </location>
</feature>